<sequence>MIPQYSSSSMCQWVYFMSYGGGLVEGDQLQLQLDVGEQCCALLTSQSSTKVSITTSNLVEVDGEILYKEALCLKDSPHQSVAKAMEQYQITGTLLLLGPLLQPLVKKLLNVLGKHKNYDDTYDCASITSISELKYSVKTGMIHGCLIRFVGQSTMEASRNKCCINSVQKLLHYMLKPLYPVLGGDPLNK</sequence>
<organism evidence="3 4">
    <name type="scientific">Paralvinella palmiformis</name>
    <dbReference type="NCBI Taxonomy" id="53620"/>
    <lineage>
        <taxon>Eukaryota</taxon>
        <taxon>Metazoa</taxon>
        <taxon>Spiralia</taxon>
        <taxon>Lophotrochozoa</taxon>
        <taxon>Annelida</taxon>
        <taxon>Polychaeta</taxon>
        <taxon>Sedentaria</taxon>
        <taxon>Canalipalpata</taxon>
        <taxon>Terebellida</taxon>
        <taxon>Terebelliformia</taxon>
        <taxon>Alvinellidae</taxon>
        <taxon>Paralvinella</taxon>
    </lineage>
</organism>
<evidence type="ECO:0000256" key="1">
    <source>
        <dbReference type="ARBA" id="ARBA00007177"/>
    </source>
</evidence>
<gene>
    <name evidence="3" type="ORF">LSH36_646g00019</name>
</gene>
<keyword evidence="4" id="KW-1185">Reference proteome</keyword>
<dbReference type="EMBL" id="JAODUP010000646">
    <property type="protein sequence ID" value="KAK2145927.1"/>
    <property type="molecule type" value="Genomic_DNA"/>
</dbReference>
<dbReference type="Proteomes" id="UP001208570">
    <property type="component" value="Unassembled WGS sequence"/>
</dbReference>
<comment type="caution">
    <text evidence="3">The sequence shown here is derived from an EMBL/GenBank/DDBJ whole genome shotgun (WGS) entry which is preliminary data.</text>
</comment>
<evidence type="ECO:0000256" key="2">
    <source>
        <dbReference type="ARBA" id="ARBA00023186"/>
    </source>
</evidence>
<dbReference type="Pfam" id="PF01774">
    <property type="entry name" value="UreD"/>
    <property type="match status" value="2"/>
</dbReference>
<evidence type="ECO:0000313" key="4">
    <source>
        <dbReference type="Proteomes" id="UP001208570"/>
    </source>
</evidence>
<accession>A0AAD9MU58</accession>
<dbReference type="PANTHER" id="PTHR33643">
    <property type="entry name" value="UREASE ACCESSORY PROTEIN D"/>
    <property type="match status" value="1"/>
</dbReference>
<reference evidence="3" key="1">
    <citation type="journal article" date="2023" name="Mol. Biol. Evol.">
        <title>Third-Generation Sequencing Reveals the Adaptive Role of the Epigenome in Three Deep-Sea Polychaetes.</title>
        <authorList>
            <person name="Perez M."/>
            <person name="Aroh O."/>
            <person name="Sun Y."/>
            <person name="Lan Y."/>
            <person name="Juniper S.K."/>
            <person name="Young C.R."/>
            <person name="Angers B."/>
            <person name="Qian P.Y."/>
        </authorList>
    </citation>
    <scope>NUCLEOTIDE SEQUENCE</scope>
    <source>
        <strain evidence="3">P08H-3</strain>
    </source>
</reference>
<proteinExistence type="inferred from homology"/>
<protein>
    <submittedName>
        <fullName evidence="3">Uncharacterized protein</fullName>
    </submittedName>
</protein>
<name>A0AAD9MU58_9ANNE</name>
<comment type="similarity">
    <text evidence="1">Belongs to the UreD family.</text>
</comment>
<dbReference type="PANTHER" id="PTHR33643:SF1">
    <property type="entry name" value="UREASE ACCESSORY PROTEIN D"/>
    <property type="match status" value="1"/>
</dbReference>
<dbReference type="AlphaFoldDB" id="A0AAD9MU58"/>
<evidence type="ECO:0000313" key="3">
    <source>
        <dbReference type="EMBL" id="KAK2145927.1"/>
    </source>
</evidence>
<dbReference type="InterPro" id="IPR002669">
    <property type="entry name" value="UreD"/>
</dbReference>
<dbReference type="GO" id="GO:0016151">
    <property type="term" value="F:nickel cation binding"/>
    <property type="evidence" value="ECO:0007669"/>
    <property type="project" value="InterPro"/>
</dbReference>
<keyword evidence="2" id="KW-0143">Chaperone</keyword>